<reference evidence="2 3" key="1">
    <citation type="submission" date="2018-06" db="EMBL/GenBank/DDBJ databases">
        <title>Genomic Encyclopedia of Type Strains, Phase III (KMG-III): the genomes of soil and plant-associated and newly described type strains.</title>
        <authorList>
            <person name="Whitman W."/>
        </authorList>
    </citation>
    <scope>NUCLEOTIDE SEQUENCE [LARGE SCALE GENOMIC DNA]</scope>
    <source>
        <strain evidence="2 3">CECT 9025</strain>
    </source>
</reference>
<proteinExistence type="predicted"/>
<evidence type="ECO:0000256" key="1">
    <source>
        <dbReference type="SAM" id="MobiDB-lite"/>
    </source>
</evidence>
<sequence length="34" mass="3383">MSRRPCGVAPGSAGPDPLPPLRAARVTKAAPTLA</sequence>
<accession>A0A318SWD1</accession>
<protein>
    <submittedName>
        <fullName evidence="2">Uncharacterized protein</fullName>
    </submittedName>
</protein>
<keyword evidence="3" id="KW-1185">Reference proteome</keyword>
<gene>
    <name evidence="2" type="ORF">DFP88_102479</name>
</gene>
<dbReference type="Proteomes" id="UP000248311">
    <property type="component" value="Unassembled WGS sequence"/>
</dbReference>
<dbReference type="AlphaFoldDB" id="A0A318SWD1"/>
<evidence type="ECO:0000313" key="3">
    <source>
        <dbReference type="Proteomes" id="UP000248311"/>
    </source>
</evidence>
<comment type="caution">
    <text evidence="2">The sequence shown here is derived from an EMBL/GenBank/DDBJ whole genome shotgun (WGS) entry which is preliminary data.</text>
</comment>
<name>A0A318SWD1_9RHOB</name>
<organism evidence="2 3">
    <name type="scientific">Pseudoroseicyclus aestuarii</name>
    <dbReference type="NCBI Taxonomy" id="1795041"/>
    <lineage>
        <taxon>Bacteria</taxon>
        <taxon>Pseudomonadati</taxon>
        <taxon>Pseudomonadota</taxon>
        <taxon>Alphaproteobacteria</taxon>
        <taxon>Rhodobacterales</taxon>
        <taxon>Paracoccaceae</taxon>
        <taxon>Pseudoroseicyclus</taxon>
    </lineage>
</organism>
<evidence type="ECO:0000313" key="2">
    <source>
        <dbReference type="EMBL" id="PYE84676.1"/>
    </source>
</evidence>
<dbReference type="EMBL" id="QJTE01000002">
    <property type="protein sequence ID" value="PYE84676.1"/>
    <property type="molecule type" value="Genomic_DNA"/>
</dbReference>
<feature type="region of interest" description="Disordered" evidence="1">
    <location>
        <begin position="1"/>
        <end position="34"/>
    </location>
</feature>